<accession>A0ABT0FXM1</accession>
<keyword evidence="4" id="KW-1185">Reference proteome</keyword>
<proteinExistence type="predicted"/>
<evidence type="ECO:0000256" key="1">
    <source>
        <dbReference type="SAM" id="MobiDB-lite"/>
    </source>
</evidence>
<keyword evidence="2" id="KW-0812">Transmembrane</keyword>
<keyword evidence="2" id="KW-1133">Transmembrane helix</keyword>
<evidence type="ECO:0000256" key="2">
    <source>
        <dbReference type="SAM" id="Phobius"/>
    </source>
</evidence>
<feature type="transmembrane region" description="Helical" evidence="2">
    <location>
        <begin position="54"/>
        <end position="73"/>
    </location>
</feature>
<gene>
    <name evidence="3" type="ORF">MF672_025390</name>
</gene>
<comment type="caution">
    <text evidence="3">The sequence shown here is derived from an EMBL/GenBank/DDBJ whole genome shotgun (WGS) entry which is preliminary data.</text>
</comment>
<evidence type="ECO:0000313" key="4">
    <source>
        <dbReference type="Proteomes" id="UP001317259"/>
    </source>
</evidence>
<dbReference type="EMBL" id="JAKRKC020000001">
    <property type="protein sequence ID" value="MCK2217101.1"/>
    <property type="molecule type" value="Genomic_DNA"/>
</dbReference>
<organism evidence="3 4">
    <name type="scientific">Actinomadura luzonensis</name>
    <dbReference type="NCBI Taxonomy" id="2805427"/>
    <lineage>
        <taxon>Bacteria</taxon>
        <taxon>Bacillati</taxon>
        <taxon>Actinomycetota</taxon>
        <taxon>Actinomycetes</taxon>
        <taxon>Streptosporangiales</taxon>
        <taxon>Thermomonosporaceae</taxon>
        <taxon>Actinomadura</taxon>
    </lineage>
</organism>
<dbReference type="RefSeq" id="WP_242376707.1">
    <property type="nucleotide sequence ID" value="NZ_JAKRKC020000001.1"/>
</dbReference>
<evidence type="ECO:0008006" key="5">
    <source>
        <dbReference type="Google" id="ProtNLM"/>
    </source>
</evidence>
<keyword evidence="2" id="KW-0472">Membrane</keyword>
<evidence type="ECO:0000313" key="3">
    <source>
        <dbReference type="EMBL" id="MCK2217101.1"/>
    </source>
</evidence>
<dbReference type="Proteomes" id="UP001317259">
    <property type="component" value="Unassembled WGS sequence"/>
</dbReference>
<feature type="region of interest" description="Disordered" evidence="1">
    <location>
        <begin position="79"/>
        <end position="102"/>
    </location>
</feature>
<name>A0ABT0FXM1_9ACTN</name>
<reference evidence="3 4" key="1">
    <citation type="submission" date="2022-04" db="EMBL/GenBank/DDBJ databases">
        <title>Genome draft of Actinomadura sp. ATCC 31491.</title>
        <authorList>
            <person name="Shi X."/>
            <person name="Du Y."/>
        </authorList>
    </citation>
    <scope>NUCLEOTIDE SEQUENCE [LARGE SCALE GENOMIC DNA]</scope>
    <source>
        <strain evidence="3 4">ATCC 31491</strain>
    </source>
</reference>
<sequence>MPRAILLVALALGVCGMHTLGHLHGRQHGTAPHPQVVAASGTFAPGHELPDLDPANVCLAVLASFIVLLLSGVRTRVGRPAGAGGEPVTDVRPSARPPPGATSRRLAVLSILRM</sequence>
<protein>
    <recommendedName>
        <fullName evidence="5">DUF2637 domain-containing protein</fullName>
    </recommendedName>
</protein>